<sequence>MKLWLCALLLPLMAGCALMSTSYVEPAEYDLSVPEKPLPEVRFELGTFRNLSGSDRRFLYRESDGKMFSDDYNRWLLSPDLMLERQLHRALSPREEVRTGGRNGRFLRLGGTIYRCEFDRGQKKAVLSVDYTVRVYVDRRPVRTENLNVSTEQPIRGNTPAAAAAAMSECMAESIAAVRALLLEVNQDEQKAK</sequence>
<gene>
    <name evidence="3" type="ORF">FYJ85_04535</name>
</gene>
<proteinExistence type="predicted"/>
<keyword evidence="4" id="KW-1185">Reference proteome</keyword>
<feature type="chain" id="PRO_5032340349" description="ABC-type transport auxiliary lipoprotein component domain-containing protein" evidence="1">
    <location>
        <begin position="20"/>
        <end position="193"/>
    </location>
</feature>
<accession>A0A844G090</accession>
<evidence type="ECO:0000313" key="3">
    <source>
        <dbReference type="EMBL" id="MST96315.1"/>
    </source>
</evidence>
<feature type="domain" description="ABC-type transport auxiliary lipoprotein component" evidence="2">
    <location>
        <begin position="59"/>
        <end position="174"/>
    </location>
</feature>
<keyword evidence="1" id="KW-0732">Signal</keyword>
<comment type="caution">
    <text evidence="3">The sequence shown here is derived from an EMBL/GenBank/DDBJ whole genome shotgun (WGS) entry which is preliminary data.</text>
</comment>
<name>A0A844G090_9BACT</name>
<dbReference type="InterPro" id="IPR005586">
    <property type="entry name" value="ABC_trans_aux"/>
</dbReference>
<reference evidence="3 4" key="1">
    <citation type="submission" date="2019-08" db="EMBL/GenBank/DDBJ databases">
        <title>In-depth cultivation of the pig gut microbiome towards novel bacterial diversity and tailored functional studies.</title>
        <authorList>
            <person name="Wylensek D."/>
            <person name="Hitch T.C.A."/>
            <person name="Clavel T."/>
        </authorList>
    </citation>
    <scope>NUCLEOTIDE SEQUENCE [LARGE SCALE GENOMIC DNA]</scope>
    <source>
        <strain evidence="3 4">BBE-744-WT-12</strain>
    </source>
</reference>
<organism evidence="3 4">
    <name type="scientific">Victivallis lenta</name>
    <dbReference type="NCBI Taxonomy" id="2606640"/>
    <lineage>
        <taxon>Bacteria</taxon>
        <taxon>Pseudomonadati</taxon>
        <taxon>Lentisphaerota</taxon>
        <taxon>Lentisphaeria</taxon>
        <taxon>Victivallales</taxon>
        <taxon>Victivallaceae</taxon>
        <taxon>Victivallis</taxon>
    </lineage>
</organism>
<dbReference type="Proteomes" id="UP000435649">
    <property type="component" value="Unassembled WGS sequence"/>
</dbReference>
<evidence type="ECO:0000256" key="1">
    <source>
        <dbReference type="SAM" id="SignalP"/>
    </source>
</evidence>
<dbReference type="RefSeq" id="WP_106053883.1">
    <property type="nucleotide sequence ID" value="NZ_CALXOB010000006.1"/>
</dbReference>
<evidence type="ECO:0000259" key="2">
    <source>
        <dbReference type="Pfam" id="PF03886"/>
    </source>
</evidence>
<dbReference type="AlphaFoldDB" id="A0A844G090"/>
<dbReference type="SUPFAM" id="SSF159594">
    <property type="entry name" value="XCC0632-like"/>
    <property type="match status" value="1"/>
</dbReference>
<dbReference type="Pfam" id="PF03886">
    <property type="entry name" value="ABC_trans_aux"/>
    <property type="match status" value="1"/>
</dbReference>
<protein>
    <recommendedName>
        <fullName evidence="2">ABC-type transport auxiliary lipoprotein component domain-containing protein</fullName>
    </recommendedName>
</protein>
<feature type="signal peptide" evidence="1">
    <location>
        <begin position="1"/>
        <end position="19"/>
    </location>
</feature>
<dbReference type="EMBL" id="VUNS01000003">
    <property type="protein sequence ID" value="MST96315.1"/>
    <property type="molecule type" value="Genomic_DNA"/>
</dbReference>
<dbReference type="PROSITE" id="PS51257">
    <property type="entry name" value="PROKAR_LIPOPROTEIN"/>
    <property type="match status" value="1"/>
</dbReference>
<evidence type="ECO:0000313" key="4">
    <source>
        <dbReference type="Proteomes" id="UP000435649"/>
    </source>
</evidence>
<dbReference type="Gene3D" id="3.40.50.10610">
    <property type="entry name" value="ABC-type transport auxiliary lipoprotein component"/>
    <property type="match status" value="1"/>
</dbReference>